<protein>
    <submittedName>
        <fullName evidence="6">Response regulator</fullName>
    </submittedName>
</protein>
<reference evidence="6 7" key="1">
    <citation type="submission" date="2019-12" db="EMBL/GenBank/DDBJ databases">
        <title>The draft genomic sequence of strain Chitinophaga oryziterrae JCM 16595.</title>
        <authorList>
            <person name="Zhang X."/>
        </authorList>
    </citation>
    <scope>NUCLEOTIDE SEQUENCE [LARGE SCALE GENOMIC DNA]</scope>
    <source>
        <strain evidence="6 7">JCM 16595</strain>
    </source>
</reference>
<accession>A0A6N8J7V4</accession>
<dbReference type="InterPro" id="IPR039420">
    <property type="entry name" value="WalR-like"/>
</dbReference>
<sequence>MAGYKEYYLYLQRIMPEYLMINILVADDHSIVRYGLKKIIANLPVSATVTTVEAFDDVIVTMAKQSFDLLILDINLPGGNSIQMLDAVKLQQPHTMVLIFSAYDEKIYAIDYLQAGADGYLSKNSTEEETKLAIQTLLNREKYMSPSTRRMILNKLDQQKDSQTNPFETLSIREVEVMSLLTKGIPLFKIAEMLHLQISTVSTYKTRIFAKLEISSIIELLEKIRFYNISI</sequence>
<dbReference type="SUPFAM" id="SSF46894">
    <property type="entry name" value="C-terminal effector domain of the bipartite response regulators"/>
    <property type="match status" value="1"/>
</dbReference>
<name>A0A6N8J7V4_9BACT</name>
<dbReference type="GO" id="GO:0003677">
    <property type="term" value="F:DNA binding"/>
    <property type="evidence" value="ECO:0007669"/>
    <property type="project" value="UniProtKB-KW"/>
</dbReference>
<keyword evidence="7" id="KW-1185">Reference proteome</keyword>
<dbReference type="Pfam" id="PF00196">
    <property type="entry name" value="GerE"/>
    <property type="match status" value="1"/>
</dbReference>
<dbReference type="InterPro" id="IPR058245">
    <property type="entry name" value="NreC/VraR/RcsB-like_REC"/>
</dbReference>
<comment type="caution">
    <text evidence="6">The sequence shown here is derived from an EMBL/GenBank/DDBJ whole genome shotgun (WGS) entry which is preliminary data.</text>
</comment>
<evidence type="ECO:0000259" key="5">
    <source>
        <dbReference type="PROSITE" id="PS50110"/>
    </source>
</evidence>
<evidence type="ECO:0000313" key="6">
    <source>
        <dbReference type="EMBL" id="MVT41300.1"/>
    </source>
</evidence>
<dbReference type="PRINTS" id="PR00038">
    <property type="entry name" value="HTHLUXR"/>
</dbReference>
<dbReference type="PROSITE" id="PS50110">
    <property type="entry name" value="RESPONSE_REGULATORY"/>
    <property type="match status" value="1"/>
</dbReference>
<evidence type="ECO:0000256" key="2">
    <source>
        <dbReference type="ARBA" id="ARBA00023125"/>
    </source>
</evidence>
<dbReference type="PANTHER" id="PTHR43214">
    <property type="entry name" value="TWO-COMPONENT RESPONSE REGULATOR"/>
    <property type="match status" value="1"/>
</dbReference>
<feature type="modified residue" description="4-aspartylphosphate" evidence="3">
    <location>
        <position position="73"/>
    </location>
</feature>
<dbReference type="InterPro" id="IPR016032">
    <property type="entry name" value="Sig_transdc_resp-reg_C-effctor"/>
</dbReference>
<dbReference type="InterPro" id="IPR011006">
    <property type="entry name" value="CheY-like_superfamily"/>
</dbReference>
<dbReference type="SMART" id="SM00421">
    <property type="entry name" value="HTH_LUXR"/>
    <property type="match status" value="1"/>
</dbReference>
<evidence type="ECO:0000313" key="7">
    <source>
        <dbReference type="Proteomes" id="UP000468388"/>
    </source>
</evidence>
<dbReference type="GO" id="GO:0000160">
    <property type="term" value="P:phosphorelay signal transduction system"/>
    <property type="evidence" value="ECO:0007669"/>
    <property type="project" value="InterPro"/>
</dbReference>
<evidence type="ECO:0000256" key="1">
    <source>
        <dbReference type="ARBA" id="ARBA00022553"/>
    </source>
</evidence>
<gene>
    <name evidence="6" type="ORF">GO495_11955</name>
</gene>
<proteinExistence type="predicted"/>
<dbReference type="EMBL" id="WRXO01000002">
    <property type="protein sequence ID" value="MVT41300.1"/>
    <property type="molecule type" value="Genomic_DNA"/>
</dbReference>
<dbReference type="Proteomes" id="UP000468388">
    <property type="component" value="Unassembled WGS sequence"/>
</dbReference>
<feature type="domain" description="HTH luxR-type" evidence="4">
    <location>
        <begin position="163"/>
        <end position="228"/>
    </location>
</feature>
<feature type="domain" description="Response regulatory" evidence="5">
    <location>
        <begin position="22"/>
        <end position="138"/>
    </location>
</feature>
<dbReference type="SUPFAM" id="SSF52172">
    <property type="entry name" value="CheY-like"/>
    <property type="match status" value="1"/>
</dbReference>
<dbReference type="AlphaFoldDB" id="A0A6N8J7V4"/>
<dbReference type="PANTHER" id="PTHR43214:SF43">
    <property type="entry name" value="TWO-COMPONENT RESPONSE REGULATOR"/>
    <property type="match status" value="1"/>
</dbReference>
<dbReference type="CDD" id="cd17535">
    <property type="entry name" value="REC_NarL-like"/>
    <property type="match status" value="1"/>
</dbReference>
<keyword evidence="2" id="KW-0238">DNA-binding</keyword>
<evidence type="ECO:0000256" key="3">
    <source>
        <dbReference type="PROSITE-ProRule" id="PRU00169"/>
    </source>
</evidence>
<dbReference type="PROSITE" id="PS50043">
    <property type="entry name" value="HTH_LUXR_2"/>
    <property type="match status" value="1"/>
</dbReference>
<dbReference type="InterPro" id="IPR000792">
    <property type="entry name" value="Tscrpt_reg_LuxR_C"/>
</dbReference>
<dbReference type="SMART" id="SM00448">
    <property type="entry name" value="REC"/>
    <property type="match status" value="1"/>
</dbReference>
<dbReference type="Pfam" id="PF00072">
    <property type="entry name" value="Response_reg"/>
    <property type="match status" value="1"/>
</dbReference>
<dbReference type="OrthoDB" id="1013073at2"/>
<evidence type="ECO:0000259" key="4">
    <source>
        <dbReference type="PROSITE" id="PS50043"/>
    </source>
</evidence>
<dbReference type="Gene3D" id="3.40.50.2300">
    <property type="match status" value="1"/>
</dbReference>
<dbReference type="InterPro" id="IPR001789">
    <property type="entry name" value="Sig_transdc_resp-reg_receiver"/>
</dbReference>
<organism evidence="6 7">
    <name type="scientific">Chitinophaga oryziterrae</name>
    <dbReference type="NCBI Taxonomy" id="1031224"/>
    <lineage>
        <taxon>Bacteria</taxon>
        <taxon>Pseudomonadati</taxon>
        <taxon>Bacteroidota</taxon>
        <taxon>Chitinophagia</taxon>
        <taxon>Chitinophagales</taxon>
        <taxon>Chitinophagaceae</taxon>
        <taxon>Chitinophaga</taxon>
    </lineage>
</organism>
<dbReference type="GO" id="GO:0006355">
    <property type="term" value="P:regulation of DNA-templated transcription"/>
    <property type="evidence" value="ECO:0007669"/>
    <property type="project" value="InterPro"/>
</dbReference>
<keyword evidence="1 3" id="KW-0597">Phosphoprotein</keyword>